<organism evidence="1 2">
    <name type="scientific">Hypsizygus marmoreus</name>
    <name type="common">White beech mushroom</name>
    <name type="synonym">Agaricus marmoreus</name>
    <dbReference type="NCBI Taxonomy" id="39966"/>
    <lineage>
        <taxon>Eukaryota</taxon>
        <taxon>Fungi</taxon>
        <taxon>Dikarya</taxon>
        <taxon>Basidiomycota</taxon>
        <taxon>Agaricomycotina</taxon>
        <taxon>Agaricomycetes</taxon>
        <taxon>Agaricomycetidae</taxon>
        <taxon>Agaricales</taxon>
        <taxon>Tricholomatineae</taxon>
        <taxon>Lyophyllaceae</taxon>
        <taxon>Hypsizygus</taxon>
    </lineage>
</organism>
<proteinExistence type="predicted"/>
<accession>A0A369K0S2</accession>
<reference evidence="1" key="1">
    <citation type="submission" date="2018-04" db="EMBL/GenBank/DDBJ databases">
        <title>Whole genome sequencing of Hypsizygus marmoreus.</title>
        <authorList>
            <person name="Choi I.-G."/>
            <person name="Min B."/>
            <person name="Kim J.-G."/>
            <person name="Kim S."/>
            <person name="Oh Y.-L."/>
            <person name="Kong W.-S."/>
            <person name="Park H."/>
            <person name="Jeong J."/>
            <person name="Song E.-S."/>
        </authorList>
    </citation>
    <scope>NUCLEOTIDE SEQUENCE [LARGE SCALE GENOMIC DNA]</scope>
    <source>
        <strain evidence="1">51987-8</strain>
    </source>
</reference>
<sequence length="155" mass="17257">MPPPLESLDWSSISARRKQKNLQFSQIPKYEDNPIDWNAAWEKCAGVESEFMIGISIDDSAIGCLGDASELMLSMYQMHYGLLCALQHELSARCLYFFATGFEAKWLAATQRASGAITSWKVISASPLKIKLPMSGGTVVILVLHRLKRMAEKDS</sequence>
<dbReference type="InParanoid" id="A0A369K0S2"/>
<dbReference type="Proteomes" id="UP000076154">
    <property type="component" value="Unassembled WGS sequence"/>
</dbReference>
<evidence type="ECO:0000313" key="2">
    <source>
        <dbReference type="Proteomes" id="UP000076154"/>
    </source>
</evidence>
<gene>
    <name evidence="1" type="ORF">Hypma_003908</name>
</gene>
<keyword evidence="2" id="KW-1185">Reference proteome</keyword>
<dbReference type="AlphaFoldDB" id="A0A369K0S2"/>
<comment type="caution">
    <text evidence="1">The sequence shown here is derived from an EMBL/GenBank/DDBJ whole genome shotgun (WGS) entry which is preliminary data.</text>
</comment>
<dbReference type="EMBL" id="LUEZ02000015">
    <property type="protein sequence ID" value="RDB27578.1"/>
    <property type="molecule type" value="Genomic_DNA"/>
</dbReference>
<name>A0A369K0S2_HYPMA</name>
<evidence type="ECO:0000313" key="1">
    <source>
        <dbReference type="EMBL" id="RDB27578.1"/>
    </source>
</evidence>
<protein>
    <submittedName>
        <fullName evidence="1">Uncharacterized protein</fullName>
    </submittedName>
</protein>